<dbReference type="SUPFAM" id="SSF51735">
    <property type="entry name" value="NAD(P)-binding Rossmann-fold domains"/>
    <property type="match status" value="1"/>
</dbReference>
<dbReference type="InterPro" id="IPR013154">
    <property type="entry name" value="ADH-like_N"/>
</dbReference>
<dbReference type="PANTHER" id="PTHR11695">
    <property type="entry name" value="ALCOHOL DEHYDROGENASE RELATED"/>
    <property type="match status" value="1"/>
</dbReference>
<dbReference type="InterPro" id="IPR050700">
    <property type="entry name" value="YIM1/Zinc_Alcohol_DH_Fams"/>
</dbReference>
<dbReference type="Gene3D" id="3.90.180.10">
    <property type="entry name" value="Medium-chain alcohol dehydrogenases, catalytic domain"/>
    <property type="match status" value="1"/>
</dbReference>
<dbReference type="PANTHER" id="PTHR11695:SF645">
    <property type="entry name" value="RETICULON-4-INTERACTING PROTEIN 1, MITOCHONDRIAL-LIKE PROTEIN"/>
    <property type="match status" value="1"/>
</dbReference>
<dbReference type="InterPro" id="IPR036291">
    <property type="entry name" value="NAD(P)-bd_dom_sf"/>
</dbReference>
<feature type="domain" description="Enoyl reductase (ER)" evidence="2">
    <location>
        <begin position="142"/>
        <end position="497"/>
    </location>
</feature>
<dbReference type="Pfam" id="PF08240">
    <property type="entry name" value="ADH_N"/>
    <property type="match status" value="1"/>
</dbReference>
<keyword evidence="1" id="KW-0472">Membrane</keyword>
<feature type="transmembrane region" description="Helical" evidence="1">
    <location>
        <begin position="101"/>
        <end position="122"/>
    </location>
</feature>
<evidence type="ECO:0000313" key="4">
    <source>
        <dbReference type="Proteomes" id="UP001153636"/>
    </source>
</evidence>
<dbReference type="EMBL" id="OV651818">
    <property type="protein sequence ID" value="CAH1112306.1"/>
    <property type="molecule type" value="Genomic_DNA"/>
</dbReference>
<reference evidence="3" key="1">
    <citation type="submission" date="2022-01" db="EMBL/GenBank/DDBJ databases">
        <authorList>
            <person name="King R."/>
        </authorList>
    </citation>
    <scope>NUCLEOTIDE SEQUENCE</scope>
</reference>
<gene>
    <name evidence="3" type="ORF">PSYICH_LOCUS11760</name>
</gene>
<evidence type="ECO:0000313" key="3">
    <source>
        <dbReference type="EMBL" id="CAH1112306.1"/>
    </source>
</evidence>
<protein>
    <recommendedName>
        <fullName evidence="2">Enoyl reductase (ER) domain-containing protein</fullName>
    </recommendedName>
</protein>
<keyword evidence="4" id="KW-1185">Reference proteome</keyword>
<name>A0A9P0D4U2_9CUCU</name>
<dbReference type="GO" id="GO:0016491">
    <property type="term" value="F:oxidoreductase activity"/>
    <property type="evidence" value="ECO:0007669"/>
    <property type="project" value="InterPro"/>
</dbReference>
<dbReference type="Gene3D" id="3.40.50.720">
    <property type="entry name" value="NAD(P)-binding Rossmann-like Domain"/>
    <property type="match status" value="1"/>
</dbReference>
<evidence type="ECO:0000256" key="1">
    <source>
        <dbReference type="SAM" id="Phobius"/>
    </source>
</evidence>
<organism evidence="3 4">
    <name type="scientific">Psylliodes chrysocephalus</name>
    <dbReference type="NCBI Taxonomy" id="3402493"/>
    <lineage>
        <taxon>Eukaryota</taxon>
        <taxon>Metazoa</taxon>
        <taxon>Ecdysozoa</taxon>
        <taxon>Arthropoda</taxon>
        <taxon>Hexapoda</taxon>
        <taxon>Insecta</taxon>
        <taxon>Pterygota</taxon>
        <taxon>Neoptera</taxon>
        <taxon>Endopterygota</taxon>
        <taxon>Coleoptera</taxon>
        <taxon>Polyphaga</taxon>
        <taxon>Cucujiformia</taxon>
        <taxon>Chrysomeloidea</taxon>
        <taxon>Chrysomelidae</taxon>
        <taxon>Galerucinae</taxon>
        <taxon>Alticini</taxon>
        <taxon>Psylliodes</taxon>
    </lineage>
</organism>
<dbReference type="SMART" id="SM00829">
    <property type="entry name" value="PKS_ER"/>
    <property type="match status" value="1"/>
</dbReference>
<dbReference type="SUPFAM" id="SSF50129">
    <property type="entry name" value="GroES-like"/>
    <property type="match status" value="1"/>
</dbReference>
<evidence type="ECO:0000259" key="2">
    <source>
        <dbReference type="SMART" id="SM00829"/>
    </source>
</evidence>
<dbReference type="InterPro" id="IPR020843">
    <property type="entry name" value="ER"/>
</dbReference>
<sequence>MDELMFRSSQRIEHFQVQSRLLAVNVKEGLIIYINEGKLLIHKIWSSPHLDNFRINLKESTLRTISFSRELKVKIINIVNPKQIYIALLNVFGKKWTTRDICFACGGLIIGGIIGFSIGLAVKRREPILRYMQAIHCTNYMGPESITVVEDAFAPYKCTDYNVLVNVKAASVQLVDIQICHGYGRNLRRILQRMYSQSNADMPIILGRDCTGIITDIGSKVTRLEVGDEVWLTVPFWAQGTLCQSVLIQENRVARKPKNVGFEGATSLPYSGSLALSTLIEARLDSMNAEGKKILVHGGCTPVGCVLVQLLSQWKASVTVTCYRRALPVVHALGAADAIVIPEDFTPSDKFDSEINVQEQNEVILKELENRGDSFDVIIQTERYFELTNKELSQFLKIDGTIFSTLPPEIESDSNGTFSNFLLWLYVNLRYKLQSLLGLPINTYDETHLCSVTLDKLSQLVEDGYLQTVVDKIFQPQDIEIAINHVQSPLSIGSTIITFR</sequence>
<dbReference type="OrthoDB" id="9930022at2759"/>
<dbReference type="GO" id="GO:0005739">
    <property type="term" value="C:mitochondrion"/>
    <property type="evidence" value="ECO:0007669"/>
    <property type="project" value="TreeGrafter"/>
</dbReference>
<dbReference type="Proteomes" id="UP001153636">
    <property type="component" value="Chromosome 6"/>
</dbReference>
<keyword evidence="1" id="KW-0812">Transmembrane</keyword>
<dbReference type="InterPro" id="IPR011032">
    <property type="entry name" value="GroES-like_sf"/>
</dbReference>
<keyword evidence="1" id="KW-1133">Transmembrane helix</keyword>
<dbReference type="AlphaFoldDB" id="A0A9P0D4U2"/>
<proteinExistence type="predicted"/>
<accession>A0A9P0D4U2</accession>